<feature type="transmembrane region" description="Helical" evidence="2">
    <location>
        <begin position="260"/>
        <end position="286"/>
    </location>
</feature>
<keyword evidence="3" id="KW-0732">Signal</keyword>
<proteinExistence type="predicted"/>
<name>A0ABN1IQ30_9CLOT</name>
<dbReference type="InterPro" id="IPR025645">
    <property type="entry name" value="DUF4349"/>
</dbReference>
<keyword evidence="6" id="KW-1185">Reference proteome</keyword>
<evidence type="ECO:0000313" key="6">
    <source>
        <dbReference type="Proteomes" id="UP001500339"/>
    </source>
</evidence>
<feature type="chain" id="PRO_5045940356" description="FHA domain-containing protein" evidence="3">
    <location>
        <begin position="23"/>
        <end position="308"/>
    </location>
</feature>
<keyword evidence="2" id="KW-1133">Transmembrane helix</keyword>
<evidence type="ECO:0000256" key="2">
    <source>
        <dbReference type="SAM" id="Phobius"/>
    </source>
</evidence>
<dbReference type="Proteomes" id="UP001500339">
    <property type="component" value="Unassembled WGS sequence"/>
</dbReference>
<evidence type="ECO:0000313" key="5">
    <source>
        <dbReference type="EMBL" id="GAA0719081.1"/>
    </source>
</evidence>
<evidence type="ECO:0000259" key="4">
    <source>
        <dbReference type="PROSITE" id="PS50006"/>
    </source>
</evidence>
<dbReference type="RefSeq" id="WP_343766615.1">
    <property type="nucleotide sequence ID" value="NZ_BAAACF010000001.1"/>
</dbReference>
<accession>A0ABN1IQ30</accession>
<feature type="signal peptide" evidence="3">
    <location>
        <begin position="1"/>
        <end position="22"/>
    </location>
</feature>
<organism evidence="5 6">
    <name type="scientific">Clostridium malenominatum</name>
    <dbReference type="NCBI Taxonomy" id="1539"/>
    <lineage>
        <taxon>Bacteria</taxon>
        <taxon>Bacillati</taxon>
        <taxon>Bacillota</taxon>
        <taxon>Clostridia</taxon>
        <taxon>Eubacteriales</taxon>
        <taxon>Clostridiaceae</taxon>
        <taxon>Clostridium</taxon>
    </lineage>
</organism>
<evidence type="ECO:0000256" key="1">
    <source>
        <dbReference type="SAM" id="MobiDB-lite"/>
    </source>
</evidence>
<feature type="domain" description="FHA" evidence="4">
    <location>
        <begin position="97"/>
        <end position="150"/>
    </location>
</feature>
<keyword evidence="2" id="KW-0812">Transmembrane</keyword>
<dbReference type="Pfam" id="PF14257">
    <property type="entry name" value="DUF4349"/>
    <property type="match status" value="1"/>
</dbReference>
<reference evidence="5 6" key="1">
    <citation type="journal article" date="2019" name="Int. J. Syst. Evol. Microbiol.">
        <title>The Global Catalogue of Microorganisms (GCM) 10K type strain sequencing project: providing services to taxonomists for standard genome sequencing and annotation.</title>
        <authorList>
            <consortium name="The Broad Institute Genomics Platform"/>
            <consortium name="The Broad Institute Genome Sequencing Center for Infectious Disease"/>
            <person name="Wu L."/>
            <person name="Ma J."/>
        </authorList>
    </citation>
    <scope>NUCLEOTIDE SEQUENCE [LARGE SCALE GENOMIC DNA]</scope>
    <source>
        <strain evidence="5 6">JCM 1405</strain>
    </source>
</reference>
<gene>
    <name evidence="5" type="ORF">GCM10008905_06670</name>
</gene>
<sequence length="308" mass="35029">MKKYFKYFTGLMVALMIFTACGSSKKASHVADSSTENKAEYSIADKGGTTSGIGPPLDTSTSNNIQLSNRKIIQNATVEIQTLEFDKSSNDLINKIKAIGGYVENSNVSGKRVDNDTNIQNRHANISARIPAKNFEAFLKDMESIGSVVNQNINSNDITSQYFDTEARLKSLTIQQERLLELLKKSGELKDILEIEKELERVRYEIETLTGTLKKWNNLIDYTTININLYEVQKYKKANPLSLKDKAYYAFVSSIENVIYLFKLIILFIISSIPYLVVLIPILFVIKYFYKNKNLKVKNLLKKDEKDN</sequence>
<keyword evidence="2" id="KW-0472">Membrane</keyword>
<protein>
    <recommendedName>
        <fullName evidence="4">FHA domain-containing protein</fullName>
    </recommendedName>
</protein>
<dbReference type="InterPro" id="IPR000253">
    <property type="entry name" value="FHA_dom"/>
</dbReference>
<dbReference type="PROSITE" id="PS51257">
    <property type="entry name" value="PROKAR_LIPOPROTEIN"/>
    <property type="match status" value="1"/>
</dbReference>
<evidence type="ECO:0000256" key="3">
    <source>
        <dbReference type="SAM" id="SignalP"/>
    </source>
</evidence>
<feature type="region of interest" description="Disordered" evidence="1">
    <location>
        <begin position="43"/>
        <end position="62"/>
    </location>
</feature>
<dbReference type="EMBL" id="BAAACF010000001">
    <property type="protein sequence ID" value="GAA0719081.1"/>
    <property type="molecule type" value="Genomic_DNA"/>
</dbReference>
<comment type="caution">
    <text evidence="5">The sequence shown here is derived from an EMBL/GenBank/DDBJ whole genome shotgun (WGS) entry which is preliminary data.</text>
</comment>
<dbReference type="PROSITE" id="PS50006">
    <property type="entry name" value="FHA_DOMAIN"/>
    <property type="match status" value="1"/>
</dbReference>